<protein>
    <submittedName>
        <fullName evidence="3">Uncharacterized protein</fullName>
    </submittedName>
</protein>
<gene>
    <name evidence="3" type="ORF">ACFO4O_17665</name>
</gene>
<dbReference type="Proteomes" id="UP001595897">
    <property type="component" value="Unassembled WGS sequence"/>
</dbReference>
<feature type="chain" id="PRO_5045534969" evidence="2">
    <location>
        <begin position="21"/>
        <end position="212"/>
    </location>
</feature>
<keyword evidence="1" id="KW-0812">Transmembrane</keyword>
<organism evidence="3 4">
    <name type="scientific">Glaciecola siphonariae</name>
    <dbReference type="NCBI Taxonomy" id="521012"/>
    <lineage>
        <taxon>Bacteria</taxon>
        <taxon>Pseudomonadati</taxon>
        <taxon>Pseudomonadota</taxon>
        <taxon>Gammaproteobacteria</taxon>
        <taxon>Alteromonadales</taxon>
        <taxon>Alteromonadaceae</taxon>
        <taxon>Glaciecola</taxon>
    </lineage>
</organism>
<accession>A0ABV9LZJ5</accession>
<feature type="transmembrane region" description="Helical" evidence="1">
    <location>
        <begin position="188"/>
        <end position="206"/>
    </location>
</feature>
<dbReference type="EMBL" id="JBHSGU010000029">
    <property type="protein sequence ID" value="MFC4701977.1"/>
    <property type="molecule type" value="Genomic_DNA"/>
</dbReference>
<evidence type="ECO:0000313" key="3">
    <source>
        <dbReference type="EMBL" id="MFC4701977.1"/>
    </source>
</evidence>
<name>A0ABV9LZJ5_9ALTE</name>
<keyword evidence="2" id="KW-0732">Signal</keyword>
<reference evidence="4" key="1">
    <citation type="journal article" date="2019" name="Int. J. Syst. Evol. Microbiol.">
        <title>The Global Catalogue of Microorganisms (GCM) 10K type strain sequencing project: providing services to taxonomists for standard genome sequencing and annotation.</title>
        <authorList>
            <consortium name="The Broad Institute Genomics Platform"/>
            <consortium name="The Broad Institute Genome Sequencing Center for Infectious Disease"/>
            <person name="Wu L."/>
            <person name="Ma J."/>
        </authorList>
    </citation>
    <scope>NUCLEOTIDE SEQUENCE [LARGE SCALE GENOMIC DNA]</scope>
    <source>
        <strain evidence="4">KACC 12507</strain>
    </source>
</reference>
<evidence type="ECO:0000256" key="2">
    <source>
        <dbReference type="SAM" id="SignalP"/>
    </source>
</evidence>
<feature type="signal peptide" evidence="2">
    <location>
        <begin position="1"/>
        <end position="20"/>
    </location>
</feature>
<keyword evidence="1" id="KW-0472">Membrane</keyword>
<keyword evidence="4" id="KW-1185">Reference proteome</keyword>
<evidence type="ECO:0000313" key="4">
    <source>
        <dbReference type="Proteomes" id="UP001595897"/>
    </source>
</evidence>
<proteinExistence type="predicted"/>
<dbReference type="RefSeq" id="WP_382410956.1">
    <property type="nucleotide sequence ID" value="NZ_JBHSGU010000029.1"/>
</dbReference>
<comment type="caution">
    <text evidence="3">The sequence shown here is derived from an EMBL/GenBank/DDBJ whole genome shotgun (WGS) entry which is preliminary data.</text>
</comment>
<sequence>MKFICLPLVLLALTFQAKSAFITNDDISSIDIVTPKGWTFMNESALFDGDTRKRRSLAFRANQQNSDSISAVNPLEINVSLTNAFNIDGFSFFNDWGYHLKQQVVGMDISFFDAQRQVLFSYSTDSLLLDRWEQIDVFTLSDAIQNVSVLRVLITRSQSSEFEIRELLFQATQFVNNPDTLNDPTANVAAPAMFSGLLLLCIGLFVRRGVAN</sequence>
<keyword evidence="1" id="KW-1133">Transmembrane helix</keyword>
<evidence type="ECO:0000256" key="1">
    <source>
        <dbReference type="SAM" id="Phobius"/>
    </source>
</evidence>